<gene>
    <name evidence="3" type="ORF">THAOC_06879</name>
</gene>
<dbReference type="OrthoDB" id="193965at2759"/>
<feature type="region of interest" description="Disordered" evidence="1">
    <location>
        <begin position="1"/>
        <end position="33"/>
    </location>
</feature>
<reference evidence="3 4" key="1">
    <citation type="journal article" date="2012" name="Genome Biol.">
        <title>Genome and low-iron response of an oceanic diatom adapted to chronic iron limitation.</title>
        <authorList>
            <person name="Lommer M."/>
            <person name="Specht M."/>
            <person name="Roy A.S."/>
            <person name="Kraemer L."/>
            <person name="Andreson R."/>
            <person name="Gutowska M.A."/>
            <person name="Wolf J."/>
            <person name="Bergner S.V."/>
            <person name="Schilhabel M.B."/>
            <person name="Klostermeier U.C."/>
            <person name="Beiko R.G."/>
            <person name="Rosenstiel P."/>
            <person name="Hippler M."/>
            <person name="Laroche J."/>
        </authorList>
    </citation>
    <scope>NUCLEOTIDE SEQUENCE [LARGE SCALE GENOMIC DNA]</scope>
    <source>
        <strain evidence="3 4">CCMP1005</strain>
    </source>
</reference>
<feature type="transmembrane region" description="Helical" evidence="2">
    <location>
        <begin position="360"/>
        <end position="384"/>
    </location>
</feature>
<keyword evidence="4" id="KW-1185">Reference proteome</keyword>
<keyword evidence="2" id="KW-0812">Transmembrane</keyword>
<accession>K0TL98</accession>
<evidence type="ECO:0000256" key="1">
    <source>
        <dbReference type="SAM" id="MobiDB-lite"/>
    </source>
</evidence>
<keyword evidence="2" id="KW-0472">Membrane</keyword>
<organism evidence="3 4">
    <name type="scientific">Thalassiosira oceanica</name>
    <name type="common">Marine diatom</name>
    <dbReference type="NCBI Taxonomy" id="159749"/>
    <lineage>
        <taxon>Eukaryota</taxon>
        <taxon>Sar</taxon>
        <taxon>Stramenopiles</taxon>
        <taxon>Ochrophyta</taxon>
        <taxon>Bacillariophyta</taxon>
        <taxon>Coscinodiscophyceae</taxon>
        <taxon>Thalassiosirophycidae</taxon>
        <taxon>Thalassiosirales</taxon>
        <taxon>Thalassiosiraceae</taxon>
        <taxon>Thalassiosira</taxon>
    </lineage>
</organism>
<feature type="transmembrane region" description="Helical" evidence="2">
    <location>
        <begin position="396"/>
        <end position="424"/>
    </location>
</feature>
<comment type="caution">
    <text evidence="3">The sequence shown here is derived from an EMBL/GenBank/DDBJ whole genome shotgun (WGS) entry which is preliminary data.</text>
</comment>
<evidence type="ECO:0000313" key="4">
    <source>
        <dbReference type="Proteomes" id="UP000266841"/>
    </source>
</evidence>
<keyword evidence="2" id="KW-1133">Transmembrane helix</keyword>
<feature type="non-terminal residue" evidence="3">
    <location>
        <position position="1"/>
    </location>
</feature>
<protein>
    <submittedName>
        <fullName evidence="3">Uncharacterized protein</fullName>
    </submittedName>
</protein>
<sequence length="789" mass="86206">QGGGEGIEGCPVSPFGSDSREHGNGNEYHTSRYSRGDVGKTLVERLRTKSEKYYQNVVDNVIMYACDVEYYASKRCVDEDLAANYWNSVEEGKNRTTRFDAESYSDAEENLIGFEGSYARDIATIGIAGITASVVSNTTSWTPGPVLLSSQRSLCWICSPLPRKQGYSAFTNLYGFLYLGALIAVAISGSMALVGNEDISVSISNTFLHTYGLVSDLQQFLGRSSVPLDNIQGIIIDAASDAKDIFEDTEFVTEDALRILDSFVGFYTLHAAGLNTSGALSHFDDARSLFEEKVGPITDSVAQMLHTLEWDLYDKADLLDSAISGALDQLQSLNDQTKDWERVIFEYEAAELGTREIRRAGVLIIFAVPFGFSLMGFAGVLFANKRMCSSLSFNSIRMAGILSAVCGSLSLVAASAFLSASFVINDACQMSNLVIRDFEPFVGDRVSPGANAAFNNTNLAVAFNVSDKFDFKRKLDEGLLEISSVNVTAQFDRVLEPLEEMQGMIGSITETALVALNEASNVNTALCPFGGPAYSKEGILSPWDLERSDNFTSYAIRNNLGEPTTYNRLNSMEDGETYIARIHDKTGVCSDPSDCCILGLGPAGTCESDLYENCDSGQNCIYPCEAIKVAIVEGYRATISMLDQELRMTADLGVGHCPVDSTCPTPQFQAMYSNSTLEDMIKDYRGDIITTKDLLVNLAETSVGGAMVEVEDFFCHMNVTFIEGRYTQVQSHICQTLFGGVSQITWSLWILGLALETIAVLSHVLILRVGSKAEREDSFSLLDGDRIFR</sequence>
<proteinExistence type="predicted"/>
<dbReference type="EMBL" id="AGNL01006955">
    <property type="protein sequence ID" value="EJK71657.1"/>
    <property type="molecule type" value="Genomic_DNA"/>
</dbReference>
<feature type="transmembrane region" description="Helical" evidence="2">
    <location>
        <begin position="173"/>
        <end position="194"/>
    </location>
</feature>
<dbReference type="eggNOG" id="ENOG502R9E8">
    <property type="taxonomic scope" value="Eukaryota"/>
</dbReference>
<evidence type="ECO:0000256" key="2">
    <source>
        <dbReference type="SAM" id="Phobius"/>
    </source>
</evidence>
<dbReference type="Proteomes" id="UP000266841">
    <property type="component" value="Unassembled WGS sequence"/>
</dbReference>
<evidence type="ECO:0000313" key="3">
    <source>
        <dbReference type="EMBL" id="EJK71657.1"/>
    </source>
</evidence>
<name>K0TL98_THAOC</name>
<dbReference type="AlphaFoldDB" id="K0TL98"/>
<feature type="transmembrane region" description="Helical" evidence="2">
    <location>
        <begin position="746"/>
        <end position="767"/>
    </location>
</feature>